<keyword evidence="10 12" id="KW-0496">Mitochondrion</keyword>
<keyword evidence="7 12" id="KW-0809">Transit peptide</keyword>
<dbReference type="PANTHER" id="PTHR12210">
    <property type="entry name" value="DULLARD PROTEIN PHOSPHATASE"/>
    <property type="match status" value="1"/>
</dbReference>
<organism evidence="15 16">
    <name type="scientific">Mizuhopecten yessoensis</name>
    <name type="common">Japanese scallop</name>
    <name type="synonym">Patinopecten yessoensis</name>
    <dbReference type="NCBI Taxonomy" id="6573"/>
    <lineage>
        <taxon>Eukaryota</taxon>
        <taxon>Metazoa</taxon>
        <taxon>Spiralia</taxon>
        <taxon>Lophotrochozoa</taxon>
        <taxon>Mollusca</taxon>
        <taxon>Bivalvia</taxon>
        <taxon>Autobranchia</taxon>
        <taxon>Pteriomorphia</taxon>
        <taxon>Pectinida</taxon>
        <taxon>Pectinoidea</taxon>
        <taxon>Pectinidae</taxon>
        <taxon>Mizuhopecten</taxon>
    </lineage>
</organism>
<evidence type="ECO:0000256" key="10">
    <source>
        <dbReference type="ARBA" id="ARBA00023128"/>
    </source>
</evidence>
<dbReference type="SMART" id="SM00577">
    <property type="entry name" value="CPDc"/>
    <property type="match status" value="1"/>
</dbReference>
<keyword evidence="5" id="KW-0999">Mitochondrion inner membrane</keyword>
<dbReference type="SUPFAM" id="SSF56784">
    <property type="entry name" value="HAD-like"/>
    <property type="match status" value="1"/>
</dbReference>
<keyword evidence="4" id="KW-0812">Transmembrane</keyword>
<proteinExistence type="inferred from homology"/>
<evidence type="ECO:0000256" key="13">
    <source>
        <dbReference type="SAM" id="MobiDB-lite"/>
    </source>
</evidence>
<sequence length="390" mass="44492">MAAFMGSGMRSVMKSKFVVKKLLCQYGTVSTLQPCIGISFCNFTVMQSTPLCKYMSTGIGSRNFIPMTEKCLLASDVKPKSVRQKSDTILHDSSTGQESSNQKEDEKTGKKEWYQTSTFKAIAAITMSSLSFGGLAYIMHIQGEPARNESGSIVEDEFTGKWNANFSRAIQRYINPSREQLLPEPLQAPYYQPPYTLVMEITGVLIHPEWTYETGWRFKKRPGVDYFFSKVCPPLFEVVIFTSEGGMNADPLVNNLDPHGAVMYRLYRDSTKYVNGHHVKDLSYLNRDLSKVIVVDCNEKSFQFHIRNGLKLKKWTGDDEDKTLIDLANFLQVVGSSGVEDVRTVMEYYSKFDDPMEAFKENQKKLEGEKQRRLAMATSQDPKKSWFWRK</sequence>
<evidence type="ECO:0000256" key="12">
    <source>
        <dbReference type="RuleBase" id="RU365079"/>
    </source>
</evidence>
<feature type="compositionally biased region" description="Basic and acidic residues" evidence="13">
    <location>
        <begin position="363"/>
        <end position="372"/>
    </location>
</feature>
<evidence type="ECO:0000256" key="8">
    <source>
        <dbReference type="ARBA" id="ARBA00022989"/>
    </source>
</evidence>
<dbReference type="CDD" id="cd07521">
    <property type="entry name" value="HAD_FCP1-like"/>
    <property type="match status" value="1"/>
</dbReference>
<evidence type="ECO:0000256" key="2">
    <source>
        <dbReference type="ARBA" id="ARBA00006344"/>
    </source>
</evidence>
<dbReference type="Proteomes" id="UP000242188">
    <property type="component" value="Unassembled WGS sequence"/>
</dbReference>
<dbReference type="GO" id="GO:0005744">
    <property type="term" value="C:TIM23 mitochondrial import inner membrane translocase complex"/>
    <property type="evidence" value="ECO:0007669"/>
    <property type="project" value="UniProtKB-UniRule"/>
</dbReference>
<comment type="subcellular location">
    <subcellularLocation>
        <location evidence="1 12">Mitochondrion inner membrane</location>
        <topology evidence="1 12">Single-pass membrane protein</topology>
    </subcellularLocation>
</comment>
<dbReference type="Gene3D" id="3.40.50.1000">
    <property type="entry name" value="HAD superfamily/HAD-like"/>
    <property type="match status" value="1"/>
</dbReference>
<dbReference type="OrthoDB" id="287041at2759"/>
<feature type="region of interest" description="Disordered" evidence="13">
    <location>
        <begin position="363"/>
        <end position="390"/>
    </location>
</feature>
<keyword evidence="3 12" id="KW-0813">Transport</keyword>
<evidence type="ECO:0000256" key="11">
    <source>
        <dbReference type="ARBA" id="ARBA00023136"/>
    </source>
</evidence>
<keyword evidence="8" id="KW-1133">Transmembrane helix</keyword>
<feature type="domain" description="FCP1 homology" evidence="14">
    <location>
        <begin position="190"/>
        <end position="334"/>
    </location>
</feature>
<dbReference type="InterPro" id="IPR023214">
    <property type="entry name" value="HAD_sf"/>
</dbReference>
<feature type="compositionally biased region" description="Polar residues" evidence="13">
    <location>
        <begin position="91"/>
        <end position="100"/>
    </location>
</feature>
<evidence type="ECO:0000256" key="7">
    <source>
        <dbReference type="ARBA" id="ARBA00022946"/>
    </source>
</evidence>
<evidence type="ECO:0000256" key="6">
    <source>
        <dbReference type="ARBA" id="ARBA00022927"/>
    </source>
</evidence>
<evidence type="ECO:0000256" key="5">
    <source>
        <dbReference type="ARBA" id="ARBA00022792"/>
    </source>
</evidence>
<evidence type="ECO:0000313" key="16">
    <source>
        <dbReference type="Proteomes" id="UP000242188"/>
    </source>
</evidence>
<gene>
    <name evidence="15" type="ORF">KP79_PYT09853</name>
</gene>
<dbReference type="InterPro" id="IPR050365">
    <property type="entry name" value="TIM50"/>
</dbReference>
<feature type="compositionally biased region" description="Basic and acidic residues" evidence="13">
    <location>
        <begin position="101"/>
        <end position="110"/>
    </location>
</feature>
<dbReference type="AlphaFoldDB" id="A0A210PXK4"/>
<evidence type="ECO:0000256" key="3">
    <source>
        <dbReference type="ARBA" id="ARBA00022448"/>
    </source>
</evidence>
<dbReference type="InterPro" id="IPR036412">
    <property type="entry name" value="HAD-like_sf"/>
</dbReference>
<name>A0A210PXK4_MIZYE</name>
<dbReference type="FunFam" id="3.40.50.1000:FF:000019">
    <property type="entry name" value="Mitochondrial import inner membrane translocase subunit TIM50"/>
    <property type="match status" value="1"/>
</dbReference>
<keyword evidence="6 12" id="KW-0653">Protein transport</keyword>
<evidence type="ECO:0000256" key="9">
    <source>
        <dbReference type="ARBA" id="ARBA00023010"/>
    </source>
</evidence>
<keyword evidence="9 12" id="KW-0811">Translocation</keyword>
<evidence type="ECO:0000259" key="14">
    <source>
        <dbReference type="PROSITE" id="PS50969"/>
    </source>
</evidence>
<dbReference type="EMBL" id="NEDP02005416">
    <property type="protein sequence ID" value="OWF41211.1"/>
    <property type="molecule type" value="Genomic_DNA"/>
</dbReference>
<dbReference type="Pfam" id="PF03031">
    <property type="entry name" value="NIF"/>
    <property type="match status" value="1"/>
</dbReference>
<evidence type="ECO:0000313" key="15">
    <source>
        <dbReference type="EMBL" id="OWF41211.1"/>
    </source>
</evidence>
<dbReference type="GO" id="GO:0015031">
    <property type="term" value="P:protein transport"/>
    <property type="evidence" value="ECO:0007669"/>
    <property type="project" value="UniProtKB-KW"/>
</dbReference>
<reference evidence="15 16" key="1">
    <citation type="journal article" date="2017" name="Nat. Ecol. Evol.">
        <title>Scallop genome provides insights into evolution of bilaterian karyotype and development.</title>
        <authorList>
            <person name="Wang S."/>
            <person name="Zhang J."/>
            <person name="Jiao W."/>
            <person name="Li J."/>
            <person name="Xun X."/>
            <person name="Sun Y."/>
            <person name="Guo X."/>
            <person name="Huan P."/>
            <person name="Dong B."/>
            <person name="Zhang L."/>
            <person name="Hu X."/>
            <person name="Sun X."/>
            <person name="Wang J."/>
            <person name="Zhao C."/>
            <person name="Wang Y."/>
            <person name="Wang D."/>
            <person name="Huang X."/>
            <person name="Wang R."/>
            <person name="Lv J."/>
            <person name="Li Y."/>
            <person name="Zhang Z."/>
            <person name="Liu B."/>
            <person name="Lu W."/>
            <person name="Hui Y."/>
            <person name="Liang J."/>
            <person name="Zhou Z."/>
            <person name="Hou R."/>
            <person name="Li X."/>
            <person name="Liu Y."/>
            <person name="Li H."/>
            <person name="Ning X."/>
            <person name="Lin Y."/>
            <person name="Zhao L."/>
            <person name="Xing Q."/>
            <person name="Dou J."/>
            <person name="Li Y."/>
            <person name="Mao J."/>
            <person name="Guo H."/>
            <person name="Dou H."/>
            <person name="Li T."/>
            <person name="Mu C."/>
            <person name="Jiang W."/>
            <person name="Fu Q."/>
            <person name="Fu X."/>
            <person name="Miao Y."/>
            <person name="Liu J."/>
            <person name="Yu Q."/>
            <person name="Li R."/>
            <person name="Liao H."/>
            <person name="Li X."/>
            <person name="Kong Y."/>
            <person name="Jiang Z."/>
            <person name="Chourrout D."/>
            <person name="Li R."/>
            <person name="Bao Z."/>
        </authorList>
    </citation>
    <scope>NUCLEOTIDE SEQUENCE [LARGE SCALE GENOMIC DNA]</scope>
    <source>
        <strain evidence="15 16">PY_sf001</strain>
    </source>
</reference>
<comment type="similarity">
    <text evidence="2 12">Belongs to the TIM50 family.</text>
</comment>
<dbReference type="PROSITE" id="PS50969">
    <property type="entry name" value="FCP1"/>
    <property type="match status" value="1"/>
</dbReference>
<dbReference type="STRING" id="6573.A0A210PXK4"/>
<comment type="subunit">
    <text evidence="12">Component of the TIM23 complex.</text>
</comment>
<feature type="region of interest" description="Disordered" evidence="13">
    <location>
        <begin position="83"/>
        <end position="110"/>
    </location>
</feature>
<evidence type="ECO:0000256" key="1">
    <source>
        <dbReference type="ARBA" id="ARBA00004434"/>
    </source>
</evidence>
<accession>A0A210PXK4</accession>
<comment type="caution">
    <text evidence="15">The sequence shown here is derived from an EMBL/GenBank/DDBJ whole genome shotgun (WGS) entry which is preliminary data.</text>
</comment>
<evidence type="ECO:0000256" key="4">
    <source>
        <dbReference type="ARBA" id="ARBA00022692"/>
    </source>
</evidence>
<keyword evidence="16" id="KW-1185">Reference proteome</keyword>
<keyword evidence="11" id="KW-0472">Membrane</keyword>
<dbReference type="InterPro" id="IPR004274">
    <property type="entry name" value="FCP1_dom"/>
</dbReference>
<comment type="function">
    <text evidence="12">Essential component of the TIM23 complex, a complex that mediates the translocation of transit peptide-containing proteins across the mitochondrial inner membrane.</text>
</comment>
<protein>
    <recommendedName>
        <fullName evidence="12">Mitochondrial import inner membrane translocase subunit TIM50</fullName>
    </recommendedName>
</protein>